<dbReference type="GO" id="GO:0046503">
    <property type="term" value="P:glycerolipid catabolic process"/>
    <property type="evidence" value="ECO:0007669"/>
    <property type="project" value="TreeGrafter"/>
</dbReference>
<dbReference type="GO" id="GO:0004806">
    <property type="term" value="F:triacylglycerol lipase activity"/>
    <property type="evidence" value="ECO:0007669"/>
    <property type="project" value="TreeGrafter"/>
</dbReference>
<proteinExistence type="predicted"/>
<dbReference type="Proteomes" id="UP000006620">
    <property type="component" value="Chromosome"/>
</dbReference>
<dbReference type="HOGENOM" id="CLU_020336_0_0_9"/>
<dbReference type="InterPro" id="IPR029058">
    <property type="entry name" value="AB_hydrolase_fold"/>
</dbReference>
<evidence type="ECO:0000313" key="2">
    <source>
        <dbReference type="EMBL" id="AEI44059.1"/>
    </source>
</evidence>
<dbReference type="Gene3D" id="3.40.50.1820">
    <property type="entry name" value="alpha/beta hydrolase"/>
    <property type="match status" value="1"/>
</dbReference>
<dbReference type="InterPro" id="IPR050471">
    <property type="entry name" value="AB_hydrolase"/>
</dbReference>
<gene>
    <name evidence="2" type="ordered locus">KNP414_05535</name>
</gene>
<dbReference type="PANTHER" id="PTHR43433">
    <property type="entry name" value="HYDROLASE, ALPHA/BETA FOLD FAMILY PROTEIN"/>
    <property type="match status" value="1"/>
</dbReference>
<accession>F8FK18</accession>
<dbReference type="PRINTS" id="PR00111">
    <property type="entry name" value="ABHYDROLASE"/>
</dbReference>
<evidence type="ECO:0000259" key="1">
    <source>
        <dbReference type="Pfam" id="PF00561"/>
    </source>
</evidence>
<feature type="domain" description="AB hydrolase-1" evidence="1">
    <location>
        <begin position="24"/>
        <end position="268"/>
    </location>
</feature>
<dbReference type="PATRIC" id="fig|1036673.3.peg.5136"/>
<dbReference type="Pfam" id="PF00561">
    <property type="entry name" value="Abhydrolase_1"/>
    <property type="match status" value="1"/>
</dbReference>
<evidence type="ECO:0000313" key="3">
    <source>
        <dbReference type="Proteomes" id="UP000006620"/>
    </source>
</evidence>
<reference evidence="2 3" key="2">
    <citation type="journal article" date="2013" name="Genome Announc.">
        <title>Genome Sequence of Growth-Improving Paenibacillus mucilaginosus Strain KNP414.</title>
        <authorList>
            <person name="Lu J.J."/>
            <person name="Wang J.F."/>
            <person name="Hu X.F."/>
        </authorList>
    </citation>
    <scope>NUCLEOTIDE SEQUENCE [LARGE SCALE GENOMIC DNA]</scope>
    <source>
        <strain evidence="2 3">KNP414</strain>
    </source>
</reference>
<name>F8FK18_PAEMK</name>
<dbReference type="KEGG" id="pms:KNP414_05535"/>
<dbReference type="SUPFAM" id="SSF53474">
    <property type="entry name" value="alpha/beta-Hydrolases"/>
    <property type="match status" value="1"/>
</dbReference>
<protein>
    <recommendedName>
        <fullName evidence="1">AB hydrolase-1 domain-containing protein</fullName>
    </recommendedName>
</protein>
<dbReference type="AlphaFoldDB" id="F8FK18"/>
<sequence>MTEKMIAHSGVEICTESFGDPEHPAVLLIMGAMCSMVYWDEEFCRRLADTGRFVIRYDNRDTGRSTVYEPGQSRYGVPDLADDAAAVLDAYEIGQAHIVGLSLGGMIAQVLALKHPGRVRTLTLIGSSIFGSDEPARDLPPMDPKILDYHAGGSAVDWSDPEAAAQYLTEGSRLLCGPKRTFDEQRVGRQVRQEVSRARNLLSMYNHALLRGDDAYEGRLGEIRVPALIIHGTNDTALPYPHAEALAGGLPNASLLPLEGAGHEVHPDDWETIIQAIEDHTAGV</sequence>
<dbReference type="PANTHER" id="PTHR43433:SF5">
    <property type="entry name" value="AB HYDROLASE-1 DOMAIN-CONTAINING PROTEIN"/>
    <property type="match status" value="1"/>
</dbReference>
<dbReference type="RefSeq" id="WP_013919212.1">
    <property type="nucleotide sequence ID" value="NC_015690.1"/>
</dbReference>
<dbReference type="InterPro" id="IPR000073">
    <property type="entry name" value="AB_hydrolase_1"/>
</dbReference>
<reference evidence="3" key="1">
    <citation type="submission" date="2011-06" db="EMBL/GenBank/DDBJ databases">
        <title>Complete genome sequence of Paenibacillus mucilaginosus KNP414.</title>
        <authorList>
            <person name="Wang J."/>
            <person name="Hu S."/>
            <person name="Hu X."/>
            <person name="Zhang B."/>
            <person name="Dong D."/>
            <person name="Zhang S."/>
            <person name="Zhao K."/>
            <person name="Wu D."/>
        </authorList>
    </citation>
    <scope>NUCLEOTIDE SEQUENCE [LARGE SCALE GENOMIC DNA]</scope>
    <source>
        <strain evidence="3">KNP414</strain>
    </source>
</reference>
<dbReference type="EMBL" id="CP002869">
    <property type="protein sequence ID" value="AEI44059.1"/>
    <property type="molecule type" value="Genomic_DNA"/>
</dbReference>
<organism evidence="2 3">
    <name type="scientific">Paenibacillus mucilaginosus (strain KNP414)</name>
    <dbReference type="NCBI Taxonomy" id="1036673"/>
    <lineage>
        <taxon>Bacteria</taxon>
        <taxon>Bacillati</taxon>
        <taxon>Bacillota</taxon>
        <taxon>Bacilli</taxon>
        <taxon>Bacillales</taxon>
        <taxon>Paenibacillaceae</taxon>
        <taxon>Paenibacillus</taxon>
    </lineage>
</organism>